<feature type="compositionally biased region" description="Gly residues" evidence="1">
    <location>
        <begin position="26"/>
        <end position="39"/>
    </location>
</feature>
<evidence type="ECO:0000256" key="1">
    <source>
        <dbReference type="SAM" id="MobiDB-lite"/>
    </source>
</evidence>
<feature type="region of interest" description="Disordered" evidence="1">
    <location>
        <begin position="565"/>
        <end position="611"/>
    </location>
</feature>
<dbReference type="Proteomes" id="UP000649739">
    <property type="component" value="Unassembled WGS sequence"/>
</dbReference>
<feature type="compositionally biased region" description="Low complexity" evidence="1">
    <location>
        <begin position="565"/>
        <end position="579"/>
    </location>
</feature>
<feature type="compositionally biased region" description="Low complexity" evidence="1">
    <location>
        <begin position="325"/>
        <end position="335"/>
    </location>
</feature>
<name>A0A8J3FAR0_9ACTN</name>
<reference evidence="2" key="1">
    <citation type="journal article" date="2014" name="Int. J. Syst. Evol. Microbiol.">
        <title>Complete genome sequence of Corynebacterium casei LMG S-19264T (=DSM 44701T), isolated from a smear-ripened cheese.</title>
        <authorList>
            <consortium name="US DOE Joint Genome Institute (JGI-PGF)"/>
            <person name="Walter F."/>
            <person name="Albersmeier A."/>
            <person name="Kalinowski J."/>
            <person name="Ruckert C."/>
        </authorList>
    </citation>
    <scope>NUCLEOTIDE SEQUENCE</scope>
    <source>
        <strain evidence="2">JCM 3090</strain>
    </source>
</reference>
<feature type="compositionally biased region" description="Gly residues" evidence="1">
    <location>
        <begin position="432"/>
        <end position="444"/>
    </location>
</feature>
<comment type="caution">
    <text evidence="2">The sequence shown here is derived from an EMBL/GenBank/DDBJ whole genome shotgun (WGS) entry which is preliminary data.</text>
</comment>
<feature type="compositionally biased region" description="Basic and acidic residues" evidence="1">
    <location>
        <begin position="457"/>
        <end position="473"/>
    </location>
</feature>
<accession>A0A8J3FAR0</accession>
<feature type="compositionally biased region" description="Basic and acidic residues" evidence="1">
    <location>
        <begin position="219"/>
        <end position="236"/>
    </location>
</feature>
<evidence type="ECO:0000313" key="2">
    <source>
        <dbReference type="EMBL" id="GGJ98165.1"/>
    </source>
</evidence>
<gene>
    <name evidence="2" type="ORF">GCM10010123_30270</name>
</gene>
<proteinExistence type="predicted"/>
<evidence type="ECO:0000313" key="3">
    <source>
        <dbReference type="Proteomes" id="UP000649739"/>
    </source>
</evidence>
<feature type="compositionally biased region" description="Pro residues" evidence="1">
    <location>
        <begin position="113"/>
        <end position="126"/>
    </location>
</feature>
<feature type="region of interest" description="Disordered" evidence="1">
    <location>
        <begin position="207"/>
        <end position="493"/>
    </location>
</feature>
<feature type="compositionally biased region" description="Low complexity" evidence="1">
    <location>
        <begin position="407"/>
        <end position="431"/>
    </location>
</feature>
<reference evidence="2" key="2">
    <citation type="submission" date="2020-09" db="EMBL/GenBank/DDBJ databases">
        <authorList>
            <person name="Sun Q."/>
            <person name="Ohkuma M."/>
        </authorList>
    </citation>
    <scope>NUCLEOTIDE SEQUENCE</scope>
    <source>
        <strain evidence="2">JCM 3090</strain>
    </source>
</reference>
<organism evidence="2 3">
    <name type="scientific">Pilimelia anulata</name>
    <dbReference type="NCBI Taxonomy" id="53371"/>
    <lineage>
        <taxon>Bacteria</taxon>
        <taxon>Bacillati</taxon>
        <taxon>Actinomycetota</taxon>
        <taxon>Actinomycetes</taxon>
        <taxon>Micromonosporales</taxon>
        <taxon>Micromonosporaceae</taxon>
        <taxon>Pilimelia</taxon>
    </lineage>
</organism>
<feature type="compositionally biased region" description="Low complexity" evidence="1">
    <location>
        <begin position="362"/>
        <end position="389"/>
    </location>
</feature>
<sequence>MAPPYRTHTVASAEVTEEHTVDETGQPGGAAAGREGGAGEAVDTPKENGGWPPVEPEGRNGTRYPSAAALWSTTYPPPSRWDWSAETSDRREATPSTLLVPDGPVLPHRVPVDDPPAGPAAAPPAQTPELARIATHLRRDDEPGAPRERPEGFDVDAVLGAAHDVGGVRGASLRTTPSGAHLLRLDLADGADAAHVSREVARMLQERLGLAAKPPRPAVEPEPRRIPQQSEPDRRPAHAAPDPVAPRPSRRGRRRAVDGDADAGWRPPAPSPRRPVDPAGYGPTPARPPWGPSTGPLGLGESGEPREPGESGAGPAGDAAPPPAARTVPAVGPTTRAIGAAPGWDPGYPAAGPVPDHDSRYPGADPTAPAAGAPPLGGDAVDPNAAAPLRPGPAGPDDGPAGPLPAGGPFRGPDLSLASGGLGGFAAPPGSNGAGAFGPAGGSTGEPNPDGAYEPRPGPRPDPRLDPHPDPRGPGRTLFDPAPAPAAPGALPPAAAIPPGGAVPPVGVIPPVGAVPPAAAVSPVGVTPSAGGTPPAAVVPSAGATPSAPVTSPAGVVSPAGSAPAAPEVAGSGPAGPAERAAVIPPPGRPVRRDPYGVDHPGGAPAGVAGRPGAPARVVIEHVGLTVTGLDGTVEVRLAAGDRTARGAASGPAVDRYVPRLCAAAAAAAIGELVAAARPGDAPGRCFVEHAAIVPLGTCEVAVVVILLVCDGWVEQLAGSAIVTGDRTRAAVRATMAAVNRLLDALL</sequence>
<feature type="region of interest" description="Disordered" evidence="1">
    <location>
        <begin position="1"/>
        <end position="127"/>
    </location>
</feature>
<dbReference type="AlphaFoldDB" id="A0A8J3FAR0"/>
<dbReference type="EMBL" id="BMQB01000006">
    <property type="protein sequence ID" value="GGJ98165.1"/>
    <property type="molecule type" value="Genomic_DNA"/>
</dbReference>
<feature type="compositionally biased region" description="Low complexity" evidence="1">
    <location>
        <begin position="601"/>
        <end position="611"/>
    </location>
</feature>
<keyword evidence="3" id="KW-1185">Reference proteome</keyword>
<protein>
    <submittedName>
        <fullName evidence="2">Uncharacterized protein</fullName>
    </submittedName>
</protein>